<feature type="transmembrane region" description="Helical" evidence="4">
    <location>
        <begin position="261"/>
        <end position="280"/>
    </location>
</feature>
<gene>
    <name evidence="6" type="ORF">DL764_009388</name>
</gene>
<keyword evidence="4" id="KW-0472">Membrane</keyword>
<comment type="subcellular location">
    <subcellularLocation>
        <location evidence="1">Cell inner membrane</location>
        <topology evidence="1">Multi-pass membrane protein</topology>
    </subcellularLocation>
</comment>
<feature type="transmembrane region" description="Helical" evidence="4">
    <location>
        <begin position="755"/>
        <end position="775"/>
    </location>
</feature>
<keyword evidence="7" id="KW-1185">Reference proteome</keyword>
<feature type="transmembrane region" description="Helical" evidence="4">
    <location>
        <begin position="95"/>
        <end position="113"/>
    </location>
</feature>
<proteinExistence type="predicted"/>
<feature type="transmembrane region" description="Helical" evidence="4">
    <location>
        <begin position="205"/>
        <end position="227"/>
    </location>
</feature>
<evidence type="ECO:0000256" key="1">
    <source>
        <dbReference type="ARBA" id="ARBA00004429"/>
    </source>
</evidence>
<dbReference type="PANTHER" id="PTHR43702">
    <property type="entry name" value="L-FUCOSE-PROTON SYMPORTER"/>
    <property type="match status" value="1"/>
</dbReference>
<dbReference type="STRING" id="155417.A0A4Q4SV25"/>
<feature type="transmembrane region" description="Helical" evidence="4">
    <location>
        <begin position="454"/>
        <end position="476"/>
    </location>
</feature>
<feature type="transmembrane region" description="Helical" evidence="4">
    <location>
        <begin position="522"/>
        <end position="541"/>
    </location>
</feature>
<keyword evidence="4" id="KW-0812">Transmembrane</keyword>
<feature type="region of interest" description="Disordered" evidence="3">
    <location>
        <begin position="931"/>
        <end position="954"/>
    </location>
</feature>
<dbReference type="OrthoDB" id="546893at2759"/>
<dbReference type="InterPro" id="IPR036259">
    <property type="entry name" value="MFS_trans_sf"/>
</dbReference>
<comment type="caution">
    <text evidence="6">The sequence shown here is derived from an EMBL/GenBank/DDBJ whole genome shotgun (WGS) entry which is preliminary data.</text>
</comment>
<feature type="transmembrane region" description="Helical" evidence="4">
    <location>
        <begin position="815"/>
        <end position="836"/>
    </location>
</feature>
<feature type="transmembrane region" description="Helical" evidence="4">
    <location>
        <begin position="605"/>
        <end position="624"/>
    </location>
</feature>
<dbReference type="Pfam" id="PF20684">
    <property type="entry name" value="Fung_rhodopsin"/>
    <property type="match status" value="1"/>
</dbReference>
<feature type="transmembrane region" description="Helical" evidence="4">
    <location>
        <begin position="848"/>
        <end position="866"/>
    </location>
</feature>
<dbReference type="Gene3D" id="1.20.1250.20">
    <property type="entry name" value="MFS general substrate transporter like domains"/>
    <property type="match status" value="2"/>
</dbReference>
<feature type="domain" description="Rhodopsin" evidence="5">
    <location>
        <begin position="30"/>
        <end position="285"/>
    </location>
</feature>
<feature type="transmembrane region" description="Helical" evidence="4">
    <location>
        <begin position="722"/>
        <end position="743"/>
    </location>
</feature>
<evidence type="ECO:0000256" key="4">
    <source>
        <dbReference type="SAM" id="Phobius"/>
    </source>
</evidence>
<feature type="transmembrane region" description="Helical" evidence="4">
    <location>
        <begin position="125"/>
        <end position="148"/>
    </location>
</feature>
<feature type="transmembrane region" description="Helical" evidence="4">
    <location>
        <begin position="781"/>
        <end position="803"/>
    </location>
</feature>
<dbReference type="SUPFAM" id="SSF103473">
    <property type="entry name" value="MFS general substrate transporter"/>
    <property type="match status" value="1"/>
</dbReference>
<feature type="region of interest" description="Disordered" evidence="3">
    <location>
        <begin position="299"/>
        <end position="346"/>
    </location>
</feature>
<organism evidence="6 7">
    <name type="scientific">Monosporascus ibericus</name>
    <dbReference type="NCBI Taxonomy" id="155417"/>
    <lineage>
        <taxon>Eukaryota</taxon>
        <taxon>Fungi</taxon>
        <taxon>Dikarya</taxon>
        <taxon>Ascomycota</taxon>
        <taxon>Pezizomycotina</taxon>
        <taxon>Sordariomycetes</taxon>
        <taxon>Xylariomycetidae</taxon>
        <taxon>Xylariales</taxon>
        <taxon>Xylariales incertae sedis</taxon>
        <taxon>Monosporascus</taxon>
    </lineage>
</organism>
<evidence type="ECO:0000256" key="2">
    <source>
        <dbReference type="ARBA" id="ARBA00022475"/>
    </source>
</evidence>
<feature type="transmembrane region" description="Helical" evidence="4">
    <location>
        <begin position="12"/>
        <end position="34"/>
    </location>
</feature>
<dbReference type="InterPro" id="IPR050375">
    <property type="entry name" value="MFS_TsgA-like"/>
</dbReference>
<sequence length="954" mass="103660">MSSDDIPDRGPAVFAVTTGTIVLASVFVAARIVSRAGIVRQVSWDDYFMILAWVLAFGLSFSVQLGSRSGLGRHDVDIPAEDWATLRRCEYTFSILYNPALMATKTSVLVFYLRLSKNTERVLRLASWVVLGIVNVAGIVLTIMNIFQCRPIKAAFDAYDGEAQCIPLLTEFICSAPVNIVTDLAILALPLPVLTGMRLPRRQKIILVLTFTLGVFVTVVDVVRIYYLQQAVTEVSPTASSNPAVTFGNQPDFAWNASLSLMWSAVEVNIGVACACVPTLKPLIIRILPAMLVGRYGTRGGSDTADTKTRSQTSDNQHGDEGAGRAPAPVASPEAGNLPPTMASNGDGSRASYPAIDFLTTPDMTTLPASSVVGRTRTAVTADAPQATGTSVYFGFVNMRRPKSMIRTSVADSFKYCTIVTILFFIWGFSYGLLNTLNNAIATIGDMTTAQTLGLTSTYFGAGYFFGPLLVGEWVLRHDEHHRSKKNSKGHLPVGGFKATFMVGLCIYGVGTIMFWPSAVLTSFAGFMVCNFVVGFGLAVLETAANPFVALCGPIDYAEMRLLFSQAVQAVASVLSQLLAQRSFFKSIDRRENEGDSTTLLDVQWTYLSITMFCAALALFLYYMPLPEVTDAEMESSTRYLPVDPKKRSLGGLQLRTWTLALAVLAQWTYVGAQESMSTAFKKILTPMITQQSRLDSTGSVGSTTSSSAEQSLGLVLSIPDYLLIAHGAFALSRFIASYLAYLSPTHPIVPQPRTVLTITTALSIICAILVTALRPDNPNLLAIPAVLFFFFEGPMWPLIFALGLRGQGKRMKRAAAWITMGASGPAFWPFVMYAVNLRGGSYQTSFAVVPALLVVTLLFPLFLVMKRDAQALVDARIGAEEQSRIQDGANRDMDLHDIIATRRDTDASVEPARERKPSLVKRLSNTIAKGSAALRQTSEQATTDHTEHRNEPG</sequence>
<keyword evidence="4" id="KW-1133">Transmembrane helix</keyword>
<feature type="transmembrane region" description="Helical" evidence="4">
    <location>
        <begin position="413"/>
        <end position="434"/>
    </location>
</feature>
<dbReference type="GO" id="GO:0005886">
    <property type="term" value="C:plasma membrane"/>
    <property type="evidence" value="ECO:0007669"/>
    <property type="project" value="UniProtKB-SubCell"/>
</dbReference>
<keyword evidence="2" id="KW-1003">Cell membrane</keyword>
<feature type="compositionally biased region" description="Basic and acidic residues" evidence="3">
    <location>
        <begin position="943"/>
        <end position="954"/>
    </location>
</feature>
<dbReference type="PANTHER" id="PTHR43702:SF13">
    <property type="entry name" value="MONOSACCHARIDE TRANSPORTER, PUTATIVE (AFU_ORTHOLOGUE AFUA_4G06630)-RELATED"/>
    <property type="match status" value="1"/>
</dbReference>
<feature type="transmembrane region" description="Helical" evidence="4">
    <location>
        <begin position="497"/>
        <end position="516"/>
    </location>
</feature>
<evidence type="ECO:0000313" key="7">
    <source>
        <dbReference type="Proteomes" id="UP000293360"/>
    </source>
</evidence>
<evidence type="ECO:0000313" key="6">
    <source>
        <dbReference type="EMBL" id="RYO83990.1"/>
    </source>
</evidence>
<feature type="compositionally biased region" description="Polar residues" evidence="3">
    <location>
        <begin position="931"/>
        <end position="942"/>
    </location>
</feature>
<dbReference type="Proteomes" id="UP000293360">
    <property type="component" value="Unassembled WGS sequence"/>
</dbReference>
<name>A0A4Q4SV25_9PEZI</name>
<evidence type="ECO:0000256" key="3">
    <source>
        <dbReference type="SAM" id="MobiDB-lite"/>
    </source>
</evidence>
<dbReference type="AlphaFoldDB" id="A0A4Q4SV25"/>
<dbReference type="EMBL" id="QJNU01000879">
    <property type="protein sequence ID" value="RYO83990.1"/>
    <property type="molecule type" value="Genomic_DNA"/>
</dbReference>
<protein>
    <recommendedName>
        <fullName evidence="5">Rhodopsin domain-containing protein</fullName>
    </recommendedName>
</protein>
<dbReference type="InterPro" id="IPR049326">
    <property type="entry name" value="Rhodopsin_dom_fungi"/>
</dbReference>
<feature type="transmembrane region" description="Helical" evidence="4">
    <location>
        <begin position="46"/>
        <end position="65"/>
    </location>
</feature>
<accession>A0A4Q4SV25</accession>
<reference evidence="6 7" key="1">
    <citation type="submission" date="2018-06" db="EMBL/GenBank/DDBJ databases">
        <title>Complete Genomes of Monosporascus.</title>
        <authorList>
            <person name="Robinson A.J."/>
            <person name="Natvig D.O."/>
        </authorList>
    </citation>
    <scope>NUCLEOTIDE SEQUENCE [LARGE SCALE GENOMIC DNA]</scope>
    <source>
        <strain evidence="6 7">CBS 110550</strain>
    </source>
</reference>
<evidence type="ECO:0000259" key="5">
    <source>
        <dbReference type="Pfam" id="PF20684"/>
    </source>
</evidence>